<sequence length="171" mass="20338">MKQKVKIKQCSYEQKQSIKIGEDIKIFRFRTEDVEDCATDIVGVIENVGIDFVELIKRDHTVISIPMNRIENVTWLEKKVFSRSDDYDRVDTCPHCEQQECRCVEKRVFNFRPCNCEHKFRCNCQKRFIRFQDCVIPFCDKRVELRLGGLTDSLKFELFRHIGSKVKLHVL</sequence>
<organism evidence="1 2">
    <name type="scientific">Priestia endophytica</name>
    <dbReference type="NCBI Taxonomy" id="135735"/>
    <lineage>
        <taxon>Bacteria</taxon>
        <taxon>Bacillati</taxon>
        <taxon>Bacillota</taxon>
        <taxon>Bacilli</taxon>
        <taxon>Bacillales</taxon>
        <taxon>Bacillaceae</taxon>
        <taxon>Priestia</taxon>
    </lineage>
</organism>
<dbReference type="AlphaFoldDB" id="A0AAX1QC21"/>
<gene>
    <name evidence="1" type="ORF">A3864_08590</name>
</gene>
<protein>
    <submittedName>
        <fullName evidence="1">Uncharacterized protein</fullName>
    </submittedName>
</protein>
<name>A0AAX1QC21_9BACI</name>
<dbReference type="EMBL" id="LVYK01000012">
    <property type="protein sequence ID" value="RAS78758.1"/>
    <property type="molecule type" value="Genomic_DNA"/>
</dbReference>
<reference evidence="1 2" key="1">
    <citation type="submission" date="2016-03" db="EMBL/GenBank/DDBJ databases">
        <title>Comparison of Bacillus endophyticus and B. anthracis characteristics using whole genome sequence analysis and microbiological techniques.</title>
        <authorList>
            <person name="Lekota K.E."/>
            <person name="Mafofo J."/>
            <person name="Rees J."/>
            <person name="Muchadeyi F.C."/>
            <person name="Madoroba E."/>
            <person name="Van Heerden H."/>
        </authorList>
    </citation>
    <scope>NUCLEOTIDE SEQUENCE [LARGE SCALE GENOMIC DNA]</scope>
    <source>
        <strain evidence="1 2">3631_10C</strain>
    </source>
</reference>
<accession>A0AAX1QC21</accession>
<proteinExistence type="predicted"/>
<comment type="caution">
    <text evidence="1">The sequence shown here is derived from an EMBL/GenBank/DDBJ whole genome shotgun (WGS) entry which is preliminary data.</text>
</comment>
<dbReference type="RefSeq" id="WP_111924852.1">
    <property type="nucleotide sequence ID" value="NZ_LVYK01000012.1"/>
</dbReference>
<dbReference type="Proteomes" id="UP000250174">
    <property type="component" value="Unassembled WGS sequence"/>
</dbReference>
<evidence type="ECO:0000313" key="1">
    <source>
        <dbReference type="EMBL" id="RAS78758.1"/>
    </source>
</evidence>
<evidence type="ECO:0000313" key="2">
    <source>
        <dbReference type="Proteomes" id="UP000250174"/>
    </source>
</evidence>